<gene>
    <name evidence="3" type="ORF">PR001_g5540</name>
    <name evidence="2" type="ORF">PR002_g5683</name>
    <name evidence="4" type="ORF">PR003_g5732</name>
</gene>
<dbReference type="EMBL" id="QXFU01000245">
    <property type="protein sequence ID" value="KAE9039076.1"/>
    <property type="molecule type" value="Genomic_DNA"/>
</dbReference>
<proteinExistence type="predicted"/>
<evidence type="ECO:0000256" key="1">
    <source>
        <dbReference type="SAM" id="Phobius"/>
    </source>
</evidence>
<evidence type="ECO:0000313" key="3">
    <source>
        <dbReference type="EMBL" id="KAE9043996.1"/>
    </source>
</evidence>
<dbReference type="AlphaFoldDB" id="A0A6A4FIP0"/>
<dbReference type="EMBL" id="QXFT01000243">
    <property type="protein sequence ID" value="KAE9349730.1"/>
    <property type="molecule type" value="Genomic_DNA"/>
</dbReference>
<dbReference type="Proteomes" id="UP000429607">
    <property type="component" value="Unassembled WGS sequence"/>
</dbReference>
<evidence type="ECO:0000313" key="4">
    <source>
        <dbReference type="EMBL" id="KAE9349730.1"/>
    </source>
</evidence>
<accession>A0A6A4FIP0</accession>
<organism evidence="4 6">
    <name type="scientific">Phytophthora rubi</name>
    <dbReference type="NCBI Taxonomy" id="129364"/>
    <lineage>
        <taxon>Eukaryota</taxon>
        <taxon>Sar</taxon>
        <taxon>Stramenopiles</taxon>
        <taxon>Oomycota</taxon>
        <taxon>Peronosporomycetes</taxon>
        <taxon>Peronosporales</taxon>
        <taxon>Peronosporaceae</taxon>
        <taxon>Phytophthora</taxon>
    </lineage>
</organism>
<sequence length="106" mass="11265">MARCHICGVFVVVVFPANAFFFGITVVSPSSAFFFSFVVVSSASILLISISVVITLFLIFLVFPSRSCSHSSRNPPTPSVDCLILGDALPAVADMECIVETMDQGG</sequence>
<feature type="transmembrane region" description="Helical" evidence="1">
    <location>
        <begin position="33"/>
        <end position="63"/>
    </location>
</feature>
<keyword evidence="6" id="KW-1185">Reference proteome</keyword>
<keyword evidence="1" id="KW-1133">Transmembrane helix</keyword>
<evidence type="ECO:0000313" key="5">
    <source>
        <dbReference type="Proteomes" id="UP000429607"/>
    </source>
</evidence>
<evidence type="ECO:0000313" key="7">
    <source>
        <dbReference type="Proteomes" id="UP000435112"/>
    </source>
</evidence>
<evidence type="ECO:0008006" key="8">
    <source>
        <dbReference type="Google" id="ProtNLM"/>
    </source>
</evidence>
<keyword evidence="1" id="KW-0472">Membrane</keyword>
<comment type="caution">
    <text evidence="4">The sequence shown here is derived from an EMBL/GenBank/DDBJ whole genome shotgun (WGS) entry which is preliminary data.</text>
</comment>
<feature type="transmembrane region" description="Helical" evidence="1">
    <location>
        <begin position="7"/>
        <end position="27"/>
    </location>
</feature>
<evidence type="ECO:0000313" key="6">
    <source>
        <dbReference type="Proteomes" id="UP000434957"/>
    </source>
</evidence>
<dbReference type="EMBL" id="QXFV01000248">
    <property type="protein sequence ID" value="KAE9043996.1"/>
    <property type="molecule type" value="Genomic_DNA"/>
</dbReference>
<dbReference type="Proteomes" id="UP000435112">
    <property type="component" value="Unassembled WGS sequence"/>
</dbReference>
<evidence type="ECO:0000313" key="2">
    <source>
        <dbReference type="EMBL" id="KAE9039076.1"/>
    </source>
</evidence>
<dbReference type="Proteomes" id="UP000434957">
    <property type="component" value="Unassembled WGS sequence"/>
</dbReference>
<name>A0A6A4FIP0_9STRA</name>
<reference evidence="4 6" key="1">
    <citation type="submission" date="2018-08" db="EMBL/GenBank/DDBJ databases">
        <title>Genomic investigation of the strawberry pathogen Phytophthora fragariae indicates pathogenicity is determined by transcriptional variation in three key races.</title>
        <authorList>
            <person name="Adams T.M."/>
            <person name="Armitage A.D."/>
            <person name="Sobczyk M.K."/>
            <person name="Bates H.J."/>
            <person name="Dunwell J.M."/>
            <person name="Nellist C.F."/>
            <person name="Harrison R.J."/>
        </authorList>
    </citation>
    <scope>NUCLEOTIDE SEQUENCE [LARGE SCALE GENOMIC DNA]</scope>
    <source>
        <strain evidence="3 5">SCRP249</strain>
        <strain evidence="2 7">SCRP324</strain>
        <strain evidence="4 6">SCRP333</strain>
    </source>
</reference>
<protein>
    <recommendedName>
        <fullName evidence="8">Transmembrane protein</fullName>
    </recommendedName>
</protein>
<keyword evidence="1" id="KW-0812">Transmembrane</keyword>